<dbReference type="InterPro" id="IPR012338">
    <property type="entry name" value="Beta-lactam/transpept-like"/>
</dbReference>
<keyword evidence="3" id="KW-0614">Plasmid</keyword>
<dbReference type="EMBL" id="CP001808">
    <property type="protein sequence ID" value="ACY49682.1"/>
    <property type="molecule type" value="Genomic_DNA"/>
</dbReference>
<geneLocation type="plasmid" evidence="3 4">
    <name>pRMAR01</name>
</geneLocation>
<dbReference type="PANTHER" id="PTHR35333">
    <property type="entry name" value="BETA-LACTAMASE"/>
    <property type="match status" value="1"/>
</dbReference>
<evidence type="ECO:0000313" key="4">
    <source>
        <dbReference type="Proteomes" id="UP000002221"/>
    </source>
</evidence>
<dbReference type="GO" id="GO:0046677">
    <property type="term" value="P:response to antibiotic"/>
    <property type="evidence" value="ECO:0007669"/>
    <property type="project" value="InterPro"/>
</dbReference>
<dbReference type="Pfam" id="PF13354">
    <property type="entry name" value="Beta-lactamase2"/>
    <property type="match status" value="1"/>
</dbReference>
<name>D0MKL8_RHOM4</name>
<evidence type="ECO:0000256" key="1">
    <source>
        <dbReference type="ARBA" id="ARBA00001526"/>
    </source>
</evidence>
<dbReference type="KEGG" id="rmr:Rmar_2815"/>
<dbReference type="Proteomes" id="UP000002221">
    <property type="component" value="Plasmid pRMAR01"/>
</dbReference>
<dbReference type="InterPro" id="IPR045155">
    <property type="entry name" value="Beta-lactam_cat"/>
</dbReference>
<comment type="catalytic activity">
    <reaction evidence="1">
        <text>a beta-lactam + H2O = a substituted beta-amino acid</text>
        <dbReference type="Rhea" id="RHEA:20401"/>
        <dbReference type="ChEBI" id="CHEBI:15377"/>
        <dbReference type="ChEBI" id="CHEBI:35627"/>
        <dbReference type="ChEBI" id="CHEBI:140347"/>
        <dbReference type="EC" id="3.5.2.6"/>
    </reaction>
</comment>
<evidence type="ECO:0000313" key="3">
    <source>
        <dbReference type="EMBL" id="ACY49682.1"/>
    </source>
</evidence>
<dbReference type="InterPro" id="IPR000871">
    <property type="entry name" value="Beta-lactam_class-A"/>
</dbReference>
<organism evidence="3 4">
    <name type="scientific">Rhodothermus marinus (strain ATCC 43812 / DSM 4252 / R-10)</name>
    <name type="common">Rhodothermus obamensis</name>
    <dbReference type="NCBI Taxonomy" id="518766"/>
    <lineage>
        <taxon>Bacteria</taxon>
        <taxon>Pseudomonadati</taxon>
        <taxon>Rhodothermota</taxon>
        <taxon>Rhodothermia</taxon>
        <taxon>Rhodothermales</taxon>
        <taxon>Rhodothermaceae</taxon>
        <taxon>Rhodothermus</taxon>
    </lineage>
</organism>
<dbReference type="SUPFAM" id="SSF56601">
    <property type="entry name" value="beta-lactamase/transpeptidase-like"/>
    <property type="match status" value="1"/>
</dbReference>
<evidence type="ECO:0000259" key="2">
    <source>
        <dbReference type="Pfam" id="PF13354"/>
    </source>
</evidence>
<dbReference type="GO" id="GO:0030655">
    <property type="term" value="P:beta-lactam antibiotic catabolic process"/>
    <property type="evidence" value="ECO:0007669"/>
    <property type="project" value="InterPro"/>
</dbReference>
<dbReference type="GO" id="GO:0008800">
    <property type="term" value="F:beta-lactamase activity"/>
    <property type="evidence" value="ECO:0007669"/>
    <property type="project" value="UniProtKB-EC"/>
</dbReference>
<dbReference type="Gene3D" id="3.40.710.10">
    <property type="entry name" value="DD-peptidase/beta-lactamase superfamily"/>
    <property type="match status" value="1"/>
</dbReference>
<dbReference type="RefSeq" id="WP_012845292.1">
    <property type="nucleotide sequence ID" value="NC_013502.1"/>
</dbReference>
<proteinExistence type="predicted"/>
<dbReference type="HOGENOM" id="CLU_031960_9_2_10"/>
<dbReference type="AlphaFoldDB" id="D0MKL8"/>
<feature type="domain" description="Beta-lactamase class A catalytic" evidence="2">
    <location>
        <begin position="36"/>
        <end position="264"/>
    </location>
</feature>
<sequence length="296" mass="33078">MRWLFLVLATGLLPWALAFQTEPFGRIEHRYELTLGVAAHNLTTGASVFYRADTLFPTASVIKLAVLVELYRQYEQGYLSPQDTVVLTAGRIYPGSGVLQHLSVPRVLSLQDAAVLMIILSDNTATNLVFDRLGPHHDARLDSVNATLRSLGLQRTRMLNKPFGFSTRKNTPEARRYGIGMGTPRELMQLMIAMARGRVVSAEASREMIEILKRQQWTEMAPRLLPVEGDSLQLAHKTGAISTARCDVGLIFSPRDTIAFAVMTDHIKDPRWSVDQVGNLAVAEAVREVYERLHVR</sequence>
<dbReference type="eggNOG" id="COG2367">
    <property type="taxonomic scope" value="Bacteria"/>
</dbReference>
<dbReference type="PANTHER" id="PTHR35333:SF4">
    <property type="entry name" value="SLR0121 PROTEIN"/>
    <property type="match status" value="1"/>
</dbReference>
<dbReference type="OrthoDB" id="1422836at2"/>
<reference evidence="3 4" key="1">
    <citation type="journal article" date="2009" name="Stand. Genomic Sci.">
        <title>Complete genome sequence of Rhodothermus marinus type strain (R-10).</title>
        <authorList>
            <person name="Nolan M."/>
            <person name="Tindall B.J."/>
            <person name="Pomrenke H."/>
            <person name="Lapidus A."/>
            <person name="Copeland A."/>
            <person name="Glavina Del Rio T."/>
            <person name="Lucas S."/>
            <person name="Chen F."/>
            <person name="Tice H."/>
            <person name="Cheng J.F."/>
            <person name="Saunders E."/>
            <person name="Han C."/>
            <person name="Bruce D."/>
            <person name="Goodwin L."/>
            <person name="Chain P."/>
            <person name="Pitluck S."/>
            <person name="Ovchinikova G."/>
            <person name="Pati A."/>
            <person name="Ivanova N."/>
            <person name="Mavromatis K."/>
            <person name="Chen A."/>
            <person name="Palaniappan K."/>
            <person name="Land M."/>
            <person name="Hauser L."/>
            <person name="Chang Y.J."/>
            <person name="Jeffries C.D."/>
            <person name="Brettin T."/>
            <person name="Goker M."/>
            <person name="Bristow J."/>
            <person name="Eisen J.A."/>
            <person name="Markowitz V."/>
            <person name="Hugenholtz P."/>
            <person name="Kyrpides N.C."/>
            <person name="Klenk H.P."/>
            <person name="Detter J.C."/>
        </authorList>
    </citation>
    <scope>NUCLEOTIDE SEQUENCE [LARGE SCALE GENOMIC DNA]</scope>
    <source>
        <strain evidence="4">ATCC 43812 / DSM 4252 / R-10</strain>
        <plasmid evidence="3">pRMAR01</plasmid>
    </source>
</reference>
<gene>
    <name evidence="3" type="ordered locus">Rmar_2815</name>
</gene>
<accession>D0MKL8</accession>
<keyword evidence="4" id="KW-1185">Reference proteome</keyword>
<protein>
    <submittedName>
        <fullName evidence="3">Beta-lactamase</fullName>
    </submittedName>
</protein>